<proteinExistence type="predicted"/>
<evidence type="ECO:0000313" key="2">
    <source>
        <dbReference type="Proteomes" id="UP000823775"/>
    </source>
</evidence>
<keyword evidence="2" id="KW-1185">Reference proteome</keyword>
<name>A0ABS8TNV2_DATST</name>
<organism evidence="1 2">
    <name type="scientific">Datura stramonium</name>
    <name type="common">Jimsonweed</name>
    <name type="synonym">Common thornapple</name>
    <dbReference type="NCBI Taxonomy" id="4076"/>
    <lineage>
        <taxon>Eukaryota</taxon>
        <taxon>Viridiplantae</taxon>
        <taxon>Streptophyta</taxon>
        <taxon>Embryophyta</taxon>
        <taxon>Tracheophyta</taxon>
        <taxon>Spermatophyta</taxon>
        <taxon>Magnoliopsida</taxon>
        <taxon>eudicotyledons</taxon>
        <taxon>Gunneridae</taxon>
        <taxon>Pentapetalae</taxon>
        <taxon>asterids</taxon>
        <taxon>lamiids</taxon>
        <taxon>Solanales</taxon>
        <taxon>Solanaceae</taxon>
        <taxon>Solanoideae</taxon>
        <taxon>Datureae</taxon>
        <taxon>Datura</taxon>
    </lineage>
</organism>
<gene>
    <name evidence="1" type="ORF">HAX54_013964</name>
</gene>
<accession>A0ABS8TNV2</accession>
<dbReference type="EMBL" id="JACEIK010001858">
    <property type="protein sequence ID" value="MCD7472663.1"/>
    <property type="molecule type" value="Genomic_DNA"/>
</dbReference>
<feature type="non-terminal residue" evidence="1">
    <location>
        <position position="1"/>
    </location>
</feature>
<protein>
    <submittedName>
        <fullName evidence="1">Uncharacterized protein</fullName>
    </submittedName>
</protein>
<evidence type="ECO:0000313" key="1">
    <source>
        <dbReference type="EMBL" id="MCD7472663.1"/>
    </source>
</evidence>
<dbReference type="Proteomes" id="UP000823775">
    <property type="component" value="Unassembled WGS sequence"/>
</dbReference>
<comment type="caution">
    <text evidence="1">The sequence shown here is derived from an EMBL/GenBank/DDBJ whole genome shotgun (WGS) entry which is preliminary data.</text>
</comment>
<sequence>EFPIAQAVARVEQGSQLRIFTSSRRPSQRMLTKSKWKPNLYEIYFMEGIEMVKDMVMDSLRGEWRVA</sequence>
<reference evidence="1 2" key="1">
    <citation type="journal article" date="2021" name="BMC Genomics">
        <title>Datura genome reveals duplications of psychoactive alkaloid biosynthetic genes and high mutation rate following tissue culture.</title>
        <authorList>
            <person name="Rajewski A."/>
            <person name="Carter-House D."/>
            <person name="Stajich J."/>
            <person name="Litt A."/>
        </authorList>
    </citation>
    <scope>NUCLEOTIDE SEQUENCE [LARGE SCALE GENOMIC DNA]</scope>
    <source>
        <strain evidence="1">AR-01</strain>
    </source>
</reference>